<organism evidence="1 2">
    <name type="scientific">Vibrio albus</name>
    <dbReference type="NCBI Taxonomy" id="2200953"/>
    <lineage>
        <taxon>Bacteria</taxon>
        <taxon>Pseudomonadati</taxon>
        <taxon>Pseudomonadota</taxon>
        <taxon>Gammaproteobacteria</taxon>
        <taxon>Vibrionales</taxon>
        <taxon>Vibrionaceae</taxon>
        <taxon>Vibrio</taxon>
    </lineage>
</organism>
<dbReference type="RefSeq" id="WP_109319425.1">
    <property type="nucleotide sequence ID" value="NZ_QFWT01000003.1"/>
</dbReference>
<comment type="caution">
    <text evidence="1">The sequence shown here is derived from an EMBL/GenBank/DDBJ whole genome shotgun (WGS) entry which is preliminary data.</text>
</comment>
<name>A0A2U3BBL6_9VIBR</name>
<keyword evidence="2" id="KW-1185">Reference proteome</keyword>
<sequence length="220" mass="25261">MKWLLLILTSVFAITVKADINLKGDLTQFDYPFLLGDWYLFNPNPQQSQEDFLTIKLSLASDYKFSIRVEKKDYSVDYWQGHYSVGVGTLILGVNADIPQSYQYRSSHNRLMLNGITFIKGLPNAIAGSWTSRDIQGEDILASNVSQMDLVLQPDFVFLFMAQSQDGTFVTHEGIYFMEDDHLILMYEEGEQDSRYTLSKDTLTLTSEHFDMYAELARVE</sequence>
<dbReference type="Proteomes" id="UP000245362">
    <property type="component" value="Unassembled WGS sequence"/>
</dbReference>
<dbReference type="EMBL" id="QFWT01000003">
    <property type="protein sequence ID" value="PWI34173.1"/>
    <property type="molecule type" value="Genomic_DNA"/>
</dbReference>
<dbReference type="OrthoDB" id="5901959at2"/>
<accession>A0A2U3BBL6</accession>
<gene>
    <name evidence="1" type="ORF">DI392_08275</name>
</gene>
<dbReference type="AlphaFoldDB" id="A0A2U3BBL6"/>
<evidence type="ECO:0000313" key="1">
    <source>
        <dbReference type="EMBL" id="PWI34173.1"/>
    </source>
</evidence>
<protein>
    <recommendedName>
        <fullName evidence="3">WD40 repeat protein</fullName>
    </recommendedName>
</protein>
<proteinExistence type="predicted"/>
<evidence type="ECO:0000313" key="2">
    <source>
        <dbReference type="Proteomes" id="UP000245362"/>
    </source>
</evidence>
<reference evidence="1 2" key="1">
    <citation type="submission" date="2018-05" db="EMBL/GenBank/DDBJ databases">
        <title>Vibrio limimaris sp. nov., isolated from marine sediment.</title>
        <authorList>
            <person name="Li C.-M."/>
        </authorList>
    </citation>
    <scope>NUCLEOTIDE SEQUENCE [LARGE SCALE GENOMIC DNA]</scope>
    <source>
        <strain evidence="1 2">E4404</strain>
    </source>
</reference>
<evidence type="ECO:0008006" key="3">
    <source>
        <dbReference type="Google" id="ProtNLM"/>
    </source>
</evidence>